<organism evidence="2 3">
    <name type="scientific">Leptospira broomii serovar Hurstbridge str. 5399</name>
    <dbReference type="NCBI Taxonomy" id="1049789"/>
    <lineage>
        <taxon>Bacteria</taxon>
        <taxon>Pseudomonadati</taxon>
        <taxon>Spirochaetota</taxon>
        <taxon>Spirochaetia</taxon>
        <taxon>Leptospirales</taxon>
        <taxon>Leptospiraceae</taxon>
        <taxon>Leptospira</taxon>
    </lineage>
</organism>
<dbReference type="EMBL" id="AHMO02000008">
    <property type="protein sequence ID" value="EQA44454.1"/>
    <property type="molecule type" value="Genomic_DNA"/>
</dbReference>
<name>T0GC96_9LEPT</name>
<evidence type="ECO:0000313" key="2">
    <source>
        <dbReference type="EMBL" id="EQA44454.1"/>
    </source>
</evidence>
<protein>
    <submittedName>
        <fullName evidence="2">Uncharacterized protein</fullName>
    </submittedName>
</protein>
<evidence type="ECO:0000313" key="3">
    <source>
        <dbReference type="Proteomes" id="UP000015454"/>
    </source>
</evidence>
<keyword evidence="3" id="KW-1185">Reference proteome</keyword>
<dbReference type="Proteomes" id="UP000015454">
    <property type="component" value="Unassembled WGS sequence"/>
</dbReference>
<feature type="compositionally biased region" description="Basic and acidic residues" evidence="1">
    <location>
        <begin position="13"/>
        <end position="22"/>
    </location>
</feature>
<evidence type="ECO:0000256" key="1">
    <source>
        <dbReference type="SAM" id="MobiDB-lite"/>
    </source>
</evidence>
<accession>T0GC96</accession>
<dbReference type="AlphaFoldDB" id="T0GC96"/>
<comment type="caution">
    <text evidence="2">The sequence shown here is derived from an EMBL/GenBank/DDBJ whole genome shotgun (WGS) entry which is preliminary data.</text>
</comment>
<reference evidence="2" key="1">
    <citation type="submission" date="2013-05" db="EMBL/GenBank/DDBJ databases">
        <authorList>
            <person name="Harkins D.M."/>
            <person name="Durkin A.S."/>
            <person name="Brinkac L.M."/>
            <person name="Haft D.H."/>
            <person name="Selengut J.D."/>
            <person name="Sanka R."/>
            <person name="DePew J."/>
            <person name="Purushe J."/>
            <person name="Hartskeerl R.A."/>
            <person name="Ahmed A."/>
            <person name="van der Linden H."/>
            <person name="Goris M.G.A."/>
            <person name="Vinetz J.M."/>
            <person name="Sutton G.G."/>
            <person name="Nierman W.C."/>
            <person name="Fouts D.E."/>
        </authorList>
    </citation>
    <scope>NUCLEOTIDE SEQUENCE [LARGE SCALE GENOMIC DNA]</scope>
    <source>
        <strain evidence="2">5399</strain>
    </source>
</reference>
<proteinExistence type="predicted"/>
<feature type="region of interest" description="Disordered" evidence="1">
    <location>
        <begin position="1"/>
        <end position="29"/>
    </location>
</feature>
<sequence>MVHKAETTYGIKRQTETQESKRVFNSTGSSEKNILPRKFFE</sequence>
<gene>
    <name evidence="2" type="ORF">LEP1GSC050_2477</name>
</gene>